<dbReference type="EMBL" id="NJAI01000005">
    <property type="protein sequence ID" value="PHM54180.1"/>
    <property type="molecule type" value="Genomic_DNA"/>
</dbReference>
<reference evidence="1 2" key="1">
    <citation type="journal article" date="2017" name="Nat. Microbiol.">
        <title>Natural product diversity associated with the nematode symbionts Photorhabdus and Xenorhabdus.</title>
        <authorList>
            <person name="Tobias N.J."/>
            <person name="Wolff H."/>
            <person name="Djahanschiri B."/>
            <person name="Grundmann F."/>
            <person name="Kronenwerth M."/>
            <person name="Shi Y.M."/>
            <person name="Simonyi S."/>
            <person name="Grun P."/>
            <person name="Shapiro-Ilan D."/>
            <person name="Pidot S.J."/>
            <person name="Stinear T.P."/>
            <person name="Ebersberger I."/>
            <person name="Bode H.B."/>
        </authorList>
    </citation>
    <scope>NUCLEOTIDE SEQUENCE [LARGE SCALE GENOMIC DNA]</scope>
    <source>
        <strain evidence="1 2">DSM 17903</strain>
    </source>
</reference>
<proteinExistence type="predicted"/>
<sequence length="34" mass="3717">MRPNKVETPTVGAVEASNLSVTFEETNASTHNRE</sequence>
<evidence type="ECO:0000313" key="1">
    <source>
        <dbReference type="EMBL" id="PHM54180.1"/>
    </source>
</evidence>
<comment type="caution">
    <text evidence="1">The sequence shown here is derived from an EMBL/GenBank/DDBJ whole genome shotgun (WGS) entry which is preliminary data.</text>
</comment>
<name>A0A2G0Q4N0_XENHO</name>
<dbReference type="Proteomes" id="UP000225433">
    <property type="component" value="Unassembled WGS sequence"/>
</dbReference>
<evidence type="ECO:0000313" key="2">
    <source>
        <dbReference type="Proteomes" id="UP000225433"/>
    </source>
</evidence>
<protein>
    <submittedName>
        <fullName evidence="1">Uncharacterized protein</fullName>
    </submittedName>
</protein>
<organism evidence="1 2">
    <name type="scientific">Xenorhabdus hominickii</name>
    <dbReference type="NCBI Taxonomy" id="351679"/>
    <lineage>
        <taxon>Bacteria</taxon>
        <taxon>Pseudomonadati</taxon>
        <taxon>Pseudomonadota</taxon>
        <taxon>Gammaproteobacteria</taxon>
        <taxon>Enterobacterales</taxon>
        <taxon>Morganellaceae</taxon>
        <taxon>Xenorhabdus</taxon>
    </lineage>
</organism>
<dbReference type="AlphaFoldDB" id="A0A2G0Q4N0"/>
<accession>A0A2G0Q4N0</accession>
<gene>
    <name evidence="1" type="ORF">Xhom_03255</name>
</gene>